<protein>
    <submittedName>
        <fullName evidence="3">DUF2892 domain-containing protein</fullName>
    </submittedName>
</protein>
<proteinExistence type="predicted"/>
<feature type="domain" description="Inner membrane protein YgaP-like transmembrane" evidence="2">
    <location>
        <begin position="1"/>
        <end position="70"/>
    </location>
</feature>
<organism evidence="3 4">
    <name type="scientific">Fertoeibacter niger</name>
    <dbReference type="NCBI Taxonomy" id="2656921"/>
    <lineage>
        <taxon>Bacteria</taxon>
        <taxon>Pseudomonadati</taxon>
        <taxon>Pseudomonadota</taxon>
        <taxon>Alphaproteobacteria</taxon>
        <taxon>Rhodobacterales</taxon>
        <taxon>Paracoccaceae</taxon>
        <taxon>Fertoeibacter</taxon>
    </lineage>
</organism>
<feature type="transmembrane region" description="Helical" evidence="1">
    <location>
        <begin position="40"/>
        <end position="58"/>
    </location>
</feature>
<evidence type="ECO:0000259" key="2">
    <source>
        <dbReference type="Pfam" id="PF11127"/>
    </source>
</evidence>
<sequence>MANVGNIDRWVRVVVGVVLLALPLLPMTAGMFAGWGAWKFAVAIVGVVLIATAGLRFCPLYRILGVNTCALR</sequence>
<reference evidence="3" key="1">
    <citation type="submission" date="2020-05" db="EMBL/GenBank/DDBJ databases">
        <title>Fertoebacter nigrum gen. nov., sp. nov., a new member of the family Rhodobacteraceae.</title>
        <authorList>
            <person name="Szuroczki S."/>
            <person name="Abbaszade G."/>
            <person name="Buni D."/>
            <person name="Schumann P."/>
            <person name="Toth E."/>
        </authorList>
    </citation>
    <scope>NUCLEOTIDE SEQUENCE</scope>
    <source>
        <strain evidence="3">RG-N-1a</strain>
    </source>
</reference>
<dbReference type="InterPro" id="IPR021309">
    <property type="entry name" value="YgaP-like_TM"/>
</dbReference>
<evidence type="ECO:0000256" key="1">
    <source>
        <dbReference type="SAM" id="Phobius"/>
    </source>
</evidence>
<keyword evidence="1" id="KW-1133">Transmembrane helix</keyword>
<feature type="transmembrane region" description="Helical" evidence="1">
    <location>
        <begin position="12"/>
        <end position="34"/>
    </location>
</feature>
<keyword evidence="1" id="KW-0812">Transmembrane</keyword>
<dbReference type="AlphaFoldDB" id="A0A8X8KQX2"/>
<accession>A0A8X8KQX2</accession>
<name>A0A8X8KQX2_9RHOB</name>
<keyword evidence="1" id="KW-0472">Membrane</keyword>
<evidence type="ECO:0000313" key="4">
    <source>
        <dbReference type="Proteomes" id="UP000484076"/>
    </source>
</evidence>
<dbReference type="Proteomes" id="UP000484076">
    <property type="component" value="Unassembled WGS sequence"/>
</dbReference>
<comment type="caution">
    <text evidence="3">The sequence shown here is derived from an EMBL/GenBank/DDBJ whole genome shotgun (WGS) entry which is preliminary data.</text>
</comment>
<dbReference type="EMBL" id="WHUT02000019">
    <property type="protein sequence ID" value="NUB46710.1"/>
    <property type="molecule type" value="Genomic_DNA"/>
</dbReference>
<dbReference type="Pfam" id="PF11127">
    <property type="entry name" value="YgaP-like_TM"/>
    <property type="match status" value="1"/>
</dbReference>
<evidence type="ECO:0000313" key="3">
    <source>
        <dbReference type="EMBL" id="NUB46710.1"/>
    </source>
</evidence>
<gene>
    <name evidence="3" type="ORF">GEU84_020160</name>
</gene>
<keyword evidence="4" id="KW-1185">Reference proteome</keyword>